<evidence type="ECO:0000256" key="1">
    <source>
        <dbReference type="ARBA" id="ARBA00022574"/>
    </source>
</evidence>
<dbReference type="GO" id="GO:0071561">
    <property type="term" value="C:nucleus-vacuole junction"/>
    <property type="evidence" value="ECO:0007669"/>
    <property type="project" value="TreeGrafter"/>
</dbReference>
<keyword evidence="2" id="KW-0677">Repeat</keyword>
<dbReference type="GO" id="GO:0004674">
    <property type="term" value="F:protein serine/threonine kinase activity"/>
    <property type="evidence" value="ECO:0007669"/>
    <property type="project" value="InterPro"/>
</dbReference>
<dbReference type="PROSITE" id="PS50082">
    <property type="entry name" value="WD_REPEATS_2"/>
    <property type="match status" value="1"/>
</dbReference>
<dbReference type="GO" id="GO:0045324">
    <property type="term" value="P:late endosome to vacuole transport"/>
    <property type="evidence" value="ECO:0007669"/>
    <property type="project" value="InterPro"/>
</dbReference>
<accession>A0A7S4DPV0</accession>
<dbReference type="PROSITE" id="PS00678">
    <property type="entry name" value="WD_REPEATS_1"/>
    <property type="match status" value="1"/>
</dbReference>
<dbReference type="PROSITE" id="PS50294">
    <property type="entry name" value="WD_REPEATS_REGION"/>
    <property type="match status" value="1"/>
</dbReference>
<feature type="compositionally biased region" description="Polar residues" evidence="5">
    <location>
        <begin position="145"/>
        <end position="154"/>
    </location>
</feature>
<gene>
    <name evidence="6" type="ORF">LGLO00237_LOCUS14075</name>
</gene>
<dbReference type="GO" id="GO:0034272">
    <property type="term" value="C:phosphatidylinositol 3-kinase complex, class III, type II"/>
    <property type="evidence" value="ECO:0007669"/>
    <property type="project" value="TreeGrafter"/>
</dbReference>
<feature type="region of interest" description="Disordered" evidence="5">
    <location>
        <begin position="56"/>
        <end position="155"/>
    </location>
</feature>
<organism evidence="6">
    <name type="scientific">Lotharella globosa</name>
    <dbReference type="NCBI Taxonomy" id="91324"/>
    <lineage>
        <taxon>Eukaryota</taxon>
        <taxon>Sar</taxon>
        <taxon>Rhizaria</taxon>
        <taxon>Cercozoa</taxon>
        <taxon>Chlorarachniophyceae</taxon>
        <taxon>Lotharella</taxon>
    </lineage>
</organism>
<dbReference type="GO" id="GO:0006623">
    <property type="term" value="P:protein targeting to vacuole"/>
    <property type="evidence" value="ECO:0007669"/>
    <property type="project" value="TreeGrafter"/>
</dbReference>
<dbReference type="InterPro" id="IPR019775">
    <property type="entry name" value="WD40_repeat_CS"/>
</dbReference>
<evidence type="ECO:0008006" key="7">
    <source>
        <dbReference type="Google" id="ProtNLM"/>
    </source>
</evidence>
<dbReference type="GO" id="GO:0034271">
    <property type="term" value="C:phosphatidylinositol 3-kinase complex, class III, type I"/>
    <property type="evidence" value="ECO:0007669"/>
    <property type="project" value="TreeGrafter"/>
</dbReference>
<dbReference type="GO" id="GO:0005770">
    <property type="term" value="C:late endosome"/>
    <property type="evidence" value="ECO:0007669"/>
    <property type="project" value="TreeGrafter"/>
</dbReference>
<dbReference type="InterPro" id="IPR036322">
    <property type="entry name" value="WD40_repeat_dom_sf"/>
</dbReference>
<keyword evidence="1 4" id="KW-0853">WD repeat</keyword>
<sequence>MPAIPQAAYTRALALVAMNTRAKASVLREIPFFSKLKPAMVEGLFVLFAEVIKKSKSYNQSRRRSSPRAGARPSADARGEGSNDLEEEEEEDPGARAVVYSTPLEPEQHGPRHGSLSPSSLRRKRLQQDKGGGDVKRNRAEKRNGTNNGISRSVPSGALEVVQHAFDIPSTDDVLAKLDGKQGRMSKDWFKRRVRRCDVDDDSKAATSSSHWAPKGVLVSELRHDDCVNGIEVSTDNRWLVSGSSDGKVKIWDVEKVASIRETFKCGSELSYGRMGGQVTGLTICQGTRRVAAVSDNGAVHSFVVEYGQNFSMRGVQSIGRMGQGSATTVTHAETLSKSLLMYGTHTGATHAWDFRQSKEAFVLDLATFTRDLGTKFCGMVTASTVGPSGLTLFIGTLHGYVIMWDLRYRVVTSIWRHSSKASVRCLAVASGDSVPVKAQTSTKAPVLLISVKGVDEVSAFCVLTGVCRAVFKVVGATGLLGNTGSWTKVKRSSRSSLMSTKAKDAPSKWGVRPTRKSIVNPLSLPALRVWNLREAGMTEKFVTEFKSSSVTSKETKGINAFLFDEGRGLFTAGRDRLIRFWHLTSSEGSYRVTKTYVGPFGTKYSRRMENATLIYEEQLLRHLDASSMQSGEKRREKLPKGAASTQKMHLDQITDLAAIEHPRRLLVSADGRGVIKVWR</sequence>
<dbReference type="InterPro" id="IPR015943">
    <property type="entry name" value="WD40/YVTN_repeat-like_dom_sf"/>
</dbReference>
<evidence type="ECO:0000256" key="2">
    <source>
        <dbReference type="ARBA" id="ARBA00022737"/>
    </source>
</evidence>
<dbReference type="SMART" id="SM00320">
    <property type="entry name" value="WD40"/>
    <property type="match status" value="5"/>
</dbReference>
<dbReference type="PANTHER" id="PTHR17583:SF0">
    <property type="entry name" value="PHOSPHOINOSITIDE 3-KINASE REGULATORY SUBUNIT 4"/>
    <property type="match status" value="1"/>
</dbReference>
<dbReference type="EMBL" id="HBIV01019449">
    <property type="protein sequence ID" value="CAE0662474.1"/>
    <property type="molecule type" value="Transcribed_RNA"/>
</dbReference>
<dbReference type="InterPro" id="IPR045162">
    <property type="entry name" value="Vps15-like"/>
</dbReference>
<proteinExistence type="predicted"/>
<name>A0A7S4DPV0_9EUKA</name>
<dbReference type="AlphaFoldDB" id="A0A7S4DPV0"/>
<feature type="compositionally biased region" description="Acidic residues" evidence="5">
    <location>
        <begin position="83"/>
        <end position="92"/>
    </location>
</feature>
<evidence type="ECO:0000256" key="3">
    <source>
        <dbReference type="ARBA" id="ARBA00022741"/>
    </source>
</evidence>
<feature type="compositionally biased region" description="Basic and acidic residues" evidence="5">
    <location>
        <begin position="126"/>
        <end position="144"/>
    </location>
</feature>
<dbReference type="PANTHER" id="PTHR17583">
    <property type="entry name" value="PHOSPHOINOSITIDE 3-KINASE REGULATORY SUBUNIT 4"/>
    <property type="match status" value="1"/>
</dbReference>
<keyword evidence="3" id="KW-0547">Nucleotide-binding</keyword>
<dbReference type="GO" id="GO:0016236">
    <property type="term" value="P:macroautophagy"/>
    <property type="evidence" value="ECO:0007669"/>
    <property type="project" value="InterPro"/>
</dbReference>
<evidence type="ECO:0000256" key="5">
    <source>
        <dbReference type="SAM" id="MobiDB-lite"/>
    </source>
</evidence>
<dbReference type="InterPro" id="IPR001680">
    <property type="entry name" value="WD40_rpt"/>
</dbReference>
<dbReference type="Gene3D" id="2.130.10.10">
    <property type="entry name" value="YVTN repeat-like/Quinoprotein amine dehydrogenase"/>
    <property type="match status" value="2"/>
</dbReference>
<dbReference type="GO" id="GO:0000166">
    <property type="term" value="F:nucleotide binding"/>
    <property type="evidence" value="ECO:0007669"/>
    <property type="project" value="UniProtKB-KW"/>
</dbReference>
<evidence type="ECO:0000256" key="4">
    <source>
        <dbReference type="PROSITE-ProRule" id="PRU00221"/>
    </source>
</evidence>
<reference evidence="6" key="1">
    <citation type="submission" date="2021-01" db="EMBL/GenBank/DDBJ databases">
        <authorList>
            <person name="Corre E."/>
            <person name="Pelletier E."/>
            <person name="Niang G."/>
            <person name="Scheremetjew M."/>
            <person name="Finn R."/>
            <person name="Kale V."/>
            <person name="Holt S."/>
            <person name="Cochrane G."/>
            <person name="Meng A."/>
            <person name="Brown T."/>
            <person name="Cohen L."/>
        </authorList>
    </citation>
    <scope>NUCLEOTIDE SEQUENCE</scope>
    <source>
        <strain evidence="6">CCCM811</strain>
    </source>
</reference>
<feature type="repeat" description="WD" evidence="4">
    <location>
        <begin position="221"/>
        <end position="262"/>
    </location>
</feature>
<protein>
    <recommendedName>
        <fullName evidence="7">Guanine nucleotide-binding protein subunit beta-like protein</fullName>
    </recommendedName>
</protein>
<evidence type="ECO:0000313" key="6">
    <source>
        <dbReference type="EMBL" id="CAE0662474.1"/>
    </source>
</evidence>
<dbReference type="Pfam" id="PF00400">
    <property type="entry name" value="WD40"/>
    <property type="match status" value="1"/>
</dbReference>
<dbReference type="SUPFAM" id="SSF50978">
    <property type="entry name" value="WD40 repeat-like"/>
    <property type="match status" value="1"/>
</dbReference>